<protein>
    <submittedName>
        <fullName evidence="1">Uncharacterized protein</fullName>
    </submittedName>
</protein>
<dbReference type="HOGENOM" id="CLU_181623_2_1_9"/>
<dbReference type="AlphaFoldDB" id="M1N750"/>
<dbReference type="RefSeq" id="WP_015395514.1">
    <property type="nucleotide sequence ID" value="NC_020291.1"/>
</dbReference>
<sequence length="73" mass="8586">MSEKYIIDRVEGTFAIVENEAGEMQEIPLKNIKGEFKEGDILVKVNEYFEIDVISTLKRKSQIKSDMEDMWRE</sequence>
<dbReference type="Pfam" id="PF11213">
    <property type="entry name" value="DUF3006"/>
    <property type="match status" value="1"/>
</dbReference>
<dbReference type="PATRIC" id="fig|931276.5.peg.5520"/>
<accession>M1N750</accession>
<dbReference type="KEGG" id="csr:Cspa_c54620"/>
<dbReference type="Proteomes" id="UP000011728">
    <property type="component" value="Chromosome"/>
</dbReference>
<dbReference type="InterPro" id="IPR021377">
    <property type="entry name" value="DUF3006"/>
</dbReference>
<reference evidence="1 2" key="1">
    <citation type="submission" date="2013-02" db="EMBL/GenBank/DDBJ databases">
        <title>Genome sequence of Clostridium saccharoperbutylacetonicum N1-4(HMT).</title>
        <authorList>
            <person name="Poehlein A."/>
            <person name="Daniel R."/>
        </authorList>
    </citation>
    <scope>NUCLEOTIDE SEQUENCE [LARGE SCALE GENOMIC DNA]</scope>
    <source>
        <strain evidence="2">N1-4(HMT)</strain>
    </source>
</reference>
<keyword evidence="2" id="KW-1185">Reference proteome</keyword>
<organism evidence="1 2">
    <name type="scientific">Clostridium saccharoperbutylacetonicum N1-4(HMT)</name>
    <dbReference type="NCBI Taxonomy" id="931276"/>
    <lineage>
        <taxon>Bacteria</taxon>
        <taxon>Bacillati</taxon>
        <taxon>Bacillota</taxon>
        <taxon>Clostridia</taxon>
        <taxon>Eubacteriales</taxon>
        <taxon>Clostridiaceae</taxon>
        <taxon>Clostridium</taxon>
    </lineage>
</organism>
<evidence type="ECO:0000313" key="2">
    <source>
        <dbReference type="Proteomes" id="UP000011728"/>
    </source>
</evidence>
<dbReference type="EMBL" id="CP004121">
    <property type="protein sequence ID" value="AGF59207.1"/>
    <property type="molecule type" value="Genomic_DNA"/>
</dbReference>
<proteinExistence type="predicted"/>
<dbReference type="STRING" id="36745.CLSAP_52080"/>
<evidence type="ECO:0000313" key="1">
    <source>
        <dbReference type="EMBL" id="AGF59207.1"/>
    </source>
</evidence>
<name>M1N750_9CLOT</name>
<gene>
    <name evidence="1" type="ORF">Cspa_c54620</name>
</gene>
<dbReference type="OrthoDB" id="164847at2"/>
<dbReference type="eggNOG" id="ENOG50323UU">
    <property type="taxonomic scope" value="Bacteria"/>
</dbReference>